<sequence length="205" mass="22337">MSDGYEPRRLRGHAQCSPFATAPPTLLSTPREMQTRSVGLDVLCNLQLHTDDNPALRYLLSGRRAHPCANADPTTSAGVEADVYSDLMDLNVKKSFSISLCSPLRSQAGEDAAPTTRHQQRLLKTFVDVNIIVGIVSGVPAKKITPPVAVGRDAGAPENVERAKNATEDEEWEGKHDLLWSKPTIQATNVRLSSKFNSLTALLYC</sequence>
<evidence type="ECO:0000313" key="2">
    <source>
        <dbReference type="EMBL" id="KDR65860.1"/>
    </source>
</evidence>
<protein>
    <submittedName>
        <fullName evidence="2">Uncharacterized protein</fullName>
    </submittedName>
</protein>
<dbReference type="Proteomes" id="UP000027222">
    <property type="component" value="Unassembled WGS sequence"/>
</dbReference>
<dbReference type="EMBL" id="KL142431">
    <property type="protein sequence ID" value="KDR65860.1"/>
    <property type="molecule type" value="Genomic_DNA"/>
</dbReference>
<accession>A0A067S4T1</accession>
<evidence type="ECO:0000256" key="1">
    <source>
        <dbReference type="SAM" id="MobiDB-lite"/>
    </source>
</evidence>
<dbReference type="AlphaFoldDB" id="A0A067S4T1"/>
<feature type="region of interest" description="Disordered" evidence="1">
    <location>
        <begin position="1"/>
        <end position="30"/>
    </location>
</feature>
<dbReference type="HOGENOM" id="CLU_1337600_0_0_1"/>
<keyword evidence="3" id="KW-1185">Reference proteome</keyword>
<organism evidence="2 3">
    <name type="scientific">Galerina marginata (strain CBS 339.88)</name>
    <dbReference type="NCBI Taxonomy" id="685588"/>
    <lineage>
        <taxon>Eukaryota</taxon>
        <taxon>Fungi</taxon>
        <taxon>Dikarya</taxon>
        <taxon>Basidiomycota</taxon>
        <taxon>Agaricomycotina</taxon>
        <taxon>Agaricomycetes</taxon>
        <taxon>Agaricomycetidae</taxon>
        <taxon>Agaricales</taxon>
        <taxon>Agaricineae</taxon>
        <taxon>Strophariaceae</taxon>
        <taxon>Galerina</taxon>
    </lineage>
</organism>
<reference evidence="3" key="1">
    <citation type="journal article" date="2014" name="Proc. Natl. Acad. Sci. U.S.A.">
        <title>Extensive sampling of basidiomycete genomes demonstrates inadequacy of the white-rot/brown-rot paradigm for wood decay fungi.</title>
        <authorList>
            <person name="Riley R."/>
            <person name="Salamov A.A."/>
            <person name="Brown D.W."/>
            <person name="Nagy L.G."/>
            <person name="Floudas D."/>
            <person name="Held B.W."/>
            <person name="Levasseur A."/>
            <person name="Lombard V."/>
            <person name="Morin E."/>
            <person name="Otillar R."/>
            <person name="Lindquist E.A."/>
            <person name="Sun H."/>
            <person name="LaButti K.M."/>
            <person name="Schmutz J."/>
            <person name="Jabbour D."/>
            <person name="Luo H."/>
            <person name="Baker S.E."/>
            <person name="Pisabarro A.G."/>
            <person name="Walton J.D."/>
            <person name="Blanchette R.A."/>
            <person name="Henrissat B."/>
            <person name="Martin F."/>
            <person name="Cullen D."/>
            <person name="Hibbett D.S."/>
            <person name="Grigoriev I.V."/>
        </authorList>
    </citation>
    <scope>NUCLEOTIDE SEQUENCE [LARGE SCALE GENOMIC DNA]</scope>
    <source>
        <strain evidence="3">CBS 339.88</strain>
    </source>
</reference>
<name>A0A067S4T1_GALM3</name>
<evidence type="ECO:0000313" key="3">
    <source>
        <dbReference type="Proteomes" id="UP000027222"/>
    </source>
</evidence>
<gene>
    <name evidence="2" type="ORF">GALMADRAFT_148348</name>
</gene>
<proteinExistence type="predicted"/>